<dbReference type="AlphaFoldDB" id="A0A0F9P3N2"/>
<evidence type="ECO:0000313" key="1">
    <source>
        <dbReference type="EMBL" id="KKM88087.1"/>
    </source>
</evidence>
<proteinExistence type="predicted"/>
<reference evidence="1" key="1">
    <citation type="journal article" date="2015" name="Nature">
        <title>Complex archaea that bridge the gap between prokaryotes and eukaryotes.</title>
        <authorList>
            <person name="Spang A."/>
            <person name="Saw J.H."/>
            <person name="Jorgensen S.L."/>
            <person name="Zaremba-Niedzwiedzka K."/>
            <person name="Martijn J."/>
            <person name="Lind A.E."/>
            <person name="van Eijk R."/>
            <person name="Schleper C."/>
            <person name="Guy L."/>
            <person name="Ettema T.J."/>
        </authorList>
    </citation>
    <scope>NUCLEOTIDE SEQUENCE</scope>
</reference>
<accession>A0A0F9P3N2</accession>
<protein>
    <submittedName>
        <fullName evidence="1">Uncharacterized protein</fullName>
    </submittedName>
</protein>
<organism evidence="1">
    <name type="scientific">marine sediment metagenome</name>
    <dbReference type="NCBI Taxonomy" id="412755"/>
    <lineage>
        <taxon>unclassified sequences</taxon>
        <taxon>metagenomes</taxon>
        <taxon>ecological metagenomes</taxon>
    </lineage>
</organism>
<comment type="caution">
    <text evidence="1">The sequence shown here is derived from an EMBL/GenBank/DDBJ whole genome shotgun (WGS) entry which is preliminary data.</text>
</comment>
<gene>
    <name evidence="1" type="ORF">LCGC14_1262170</name>
</gene>
<name>A0A0F9P3N2_9ZZZZ</name>
<dbReference type="EMBL" id="LAZR01007009">
    <property type="protein sequence ID" value="KKM88087.1"/>
    <property type="molecule type" value="Genomic_DNA"/>
</dbReference>
<sequence length="125" mass="14593">MRGLEYGSDKAGDALHKCERVFNLRFFGIDLSKEHDLGRSPLYQYLSDGFDKDGVSYVERHYSLGGSEEEKDFISIGIITDGRKCWWYNPDWENSEDMVEEPHLSDRAFWEKEEITVGEFLGRKD</sequence>